<keyword evidence="3" id="KW-1185">Reference proteome</keyword>
<dbReference type="SUPFAM" id="SSF55753">
    <property type="entry name" value="Actin depolymerizing proteins"/>
    <property type="match status" value="1"/>
</dbReference>
<dbReference type="InterPro" id="IPR002108">
    <property type="entry name" value="ADF-H"/>
</dbReference>
<evidence type="ECO:0000313" key="3">
    <source>
        <dbReference type="Proteomes" id="UP001217089"/>
    </source>
</evidence>
<reference evidence="2 3" key="1">
    <citation type="submission" date="2022-12" db="EMBL/GenBank/DDBJ databases">
        <title>Chromosome-level genome of Tegillarca granosa.</title>
        <authorList>
            <person name="Kim J."/>
        </authorList>
    </citation>
    <scope>NUCLEOTIDE SEQUENCE [LARGE SCALE GENOMIC DNA]</scope>
    <source>
        <strain evidence="2">Teg-2019</strain>
        <tissue evidence="2">Adductor muscle</tissue>
    </source>
</reference>
<dbReference type="EMBL" id="JARBDR010000917">
    <property type="protein sequence ID" value="KAJ8302625.1"/>
    <property type="molecule type" value="Genomic_DNA"/>
</dbReference>
<comment type="caution">
    <text evidence="2">The sequence shown here is derived from an EMBL/GenBank/DDBJ whole genome shotgun (WGS) entry which is preliminary data.</text>
</comment>
<dbReference type="PANTHER" id="PTHR10829">
    <property type="entry name" value="CORTACTIN AND DREBRIN"/>
    <property type="match status" value="1"/>
</dbReference>
<accession>A0ABQ9EGR4</accession>
<name>A0ABQ9EGR4_TEGGR</name>
<gene>
    <name evidence="2" type="ORF">KUTeg_019021</name>
</gene>
<proteinExistence type="predicted"/>
<dbReference type="PROSITE" id="PS51263">
    <property type="entry name" value="ADF_H"/>
    <property type="match status" value="1"/>
</dbReference>
<dbReference type="Pfam" id="PF00241">
    <property type="entry name" value="Cofilin_ADF"/>
    <property type="match status" value="1"/>
</dbReference>
<dbReference type="Proteomes" id="UP001217089">
    <property type="component" value="Unassembled WGS sequence"/>
</dbReference>
<sequence length="101" mass="11305">MSNGIDRESIRNAYEEVRQDGVTTGDELSRRSKFALIAWIGQNVSAIKKARMSTDKAFVKEVIRNFAVELQFNELEELDEDSIKTEVMKAGGANYGTGSRD</sequence>
<feature type="domain" description="ADF-H" evidence="1">
    <location>
        <begin position="1"/>
        <end position="88"/>
    </location>
</feature>
<dbReference type="Gene3D" id="3.40.20.10">
    <property type="entry name" value="Severin"/>
    <property type="match status" value="1"/>
</dbReference>
<protein>
    <recommendedName>
        <fullName evidence="1">ADF-H domain-containing protein</fullName>
    </recommendedName>
</protein>
<evidence type="ECO:0000259" key="1">
    <source>
        <dbReference type="PROSITE" id="PS51263"/>
    </source>
</evidence>
<dbReference type="InterPro" id="IPR029006">
    <property type="entry name" value="ADF-H/Gelsolin-like_dom_sf"/>
</dbReference>
<dbReference type="PANTHER" id="PTHR10829:SF29">
    <property type="entry name" value="COACTOSIN-LIKE PROTEIN"/>
    <property type="match status" value="1"/>
</dbReference>
<organism evidence="2 3">
    <name type="scientific">Tegillarca granosa</name>
    <name type="common">Malaysian cockle</name>
    <name type="synonym">Anadara granosa</name>
    <dbReference type="NCBI Taxonomy" id="220873"/>
    <lineage>
        <taxon>Eukaryota</taxon>
        <taxon>Metazoa</taxon>
        <taxon>Spiralia</taxon>
        <taxon>Lophotrochozoa</taxon>
        <taxon>Mollusca</taxon>
        <taxon>Bivalvia</taxon>
        <taxon>Autobranchia</taxon>
        <taxon>Pteriomorphia</taxon>
        <taxon>Arcoida</taxon>
        <taxon>Arcoidea</taxon>
        <taxon>Arcidae</taxon>
        <taxon>Tegillarca</taxon>
    </lineage>
</organism>
<evidence type="ECO:0000313" key="2">
    <source>
        <dbReference type="EMBL" id="KAJ8302625.1"/>
    </source>
</evidence>